<evidence type="ECO:0000256" key="2">
    <source>
        <dbReference type="ARBA" id="ARBA00022801"/>
    </source>
</evidence>
<sequence length="280" mass="30627">MSKTITYYNSGAIPLANAAELPYDVVNLAFLSSASNNPFKLILSGAIAATETSFTAHTVESIQTMQQNGQRVLISFGGGDMDHNVYYSLSQDPDRLADSLADFVKNNHLDGIDIDYEDSAAFIANASYDGVQFLVSLTRALRKQLPSPRYCISHAPQPPYLEHGGYMAGYLKIVEQVGEDIDWLNVQFYNNPPWSACPDQIVSSYMDYIKLPNMSAKKIIAGLPVTAHDAGSGYMPAGTIIQAIIDPIQNTTELGGIMNWQFSSDANGDWIKTIKNALKN</sequence>
<keyword evidence="2 4" id="KW-0378">Hydrolase</keyword>
<dbReference type="AlphaFoldDB" id="A0AAQ2IQR2"/>
<dbReference type="PROSITE" id="PS51910">
    <property type="entry name" value="GH18_2"/>
    <property type="match status" value="1"/>
</dbReference>
<gene>
    <name evidence="7" type="ORF">CWB74_17495</name>
</gene>
<reference evidence="7 8" key="1">
    <citation type="submission" date="2017-12" db="EMBL/GenBank/DDBJ databases">
        <authorList>
            <person name="Paulsen S."/>
            <person name="Gram L.K."/>
        </authorList>
    </citation>
    <scope>NUCLEOTIDE SEQUENCE [LARGE SCALE GENOMIC DNA]</scope>
    <source>
        <strain evidence="7 8">S1607</strain>
    </source>
</reference>
<evidence type="ECO:0000256" key="5">
    <source>
        <dbReference type="RuleBase" id="RU004453"/>
    </source>
</evidence>
<name>A0AAQ2IQR2_PSEO7</name>
<dbReference type="PANTHER" id="PTHR45708:SF49">
    <property type="entry name" value="ENDOCHITINASE"/>
    <property type="match status" value="1"/>
</dbReference>
<evidence type="ECO:0000313" key="7">
    <source>
        <dbReference type="EMBL" id="TMN74907.1"/>
    </source>
</evidence>
<dbReference type="RefSeq" id="WP_045962394.1">
    <property type="nucleotide sequence ID" value="NZ_JXXW01000009.1"/>
</dbReference>
<comment type="caution">
    <text evidence="7">The sequence shown here is derived from an EMBL/GenBank/DDBJ whole genome shotgun (WGS) entry which is preliminary data.</text>
</comment>
<dbReference type="InterPro" id="IPR001223">
    <property type="entry name" value="Glyco_hydro18_cat"/>
</dbReference>
<keyword evidence="3 4" id="KW-0326">Glycosidase</keyword>
<dbReference type="GO" id="GO:0008843">
    <property type="term" value="F:endochitinase activity"/>
    <property type="evidence" value="ECO:0007669"/>
    <property type="project" value="UniProtKB-EC"/>
</dbReference>
<feature type="domain" description="GH18" evidence="6">
    <location>
        <begin position="2"/>
        <end position="280"/>
    </location>
</feature>
<dbReference type="GO" id="GO:0008061">
    <property type="term" value="F:chitin binding"/>
    <property type="evidence" value="ECO:0007669"/>
    <property type="project" value="InterPro"/>
</dbReference>
<accession>A0AAQ2IQR2</accession>
<dbReference type="InterPro" id="IPR050542">
    <property type="entry name" value="Glycosyl_Hydrlase18_Chitinase"/>
</dbReference>
<dbReference type="PROSITE" id="PS01095">
    <property type="entry name" value="GH18_1"/>
    <property type="match status" value="1"/>
</dbReference>
<organism evidence="7 8">
    <name type="scientific">Pseudoalteromonas piscicida</name>
    <dbReference type="NCBI Taxonomy" id="43662"/>
    <lineage>
        <taxon>Bacteria</taxon>
        <taxon>Pseudomonadati</taxon>
        <taxon>Pseudomonadota</taxon>
        <taxon>Gammaproteobacteria</taxon>
        <taxon>Alteromonadales</taxon>
        <taxon>Pseudoalteromonadaceae</taxon>
        <taxon>Pseudoalteromonas</taxon>
    </lineage>
</organism>
<dbReference type="InterPro" id="IPR001579">
    <property type="entry name" value="Glyco_hydro_18_chit_AS"/>
</dbReference>
<dbReference type="EC" id="3.2.1.14" evidence="1"/>
<dbReference type="InterPro" id="IPR011583">
    <property type="entry name" value="Chitinase_II/V-like_cat"/>
</dbReference>
<evidence type="ECO:0000256" key="1">
    <source>
        <dbReference type="ARBA" id="ARBA00012729"/>
    </source>
</evidence>
<dbReference type="SMART" id="SM00636">
    <property type="entry name" value="Glyco_18"/>
    <property type="match status" value="1"/>
</dbReference>
<evidence type="ECO:0000256" key="4">
    <source>
        <dbReference type="RuleBase" id="RU000489"/>
    </source>
</evidence>
<dbReference type="SUPFAM" id="SSF51445">
    <property type="entry name" value="(Trans)glycosidases"/>
    <property type="match status" value="1"/>
</dbReference>
<dbReference type="InterPro" id="IPR017853">
    <property type="entry name" value="GH"/>
</dbReference>
<evidence type="ECO:0000313" key="8">
    <source>
        <dbReference type="Proteomes" id="UP000305423"/>
    </source>
</evidence>
<dbReference type="GO" id="GO:0005975">
    <property type="term" value="P:carbohydrate metabolic process"/>
    <property type="evidence" value="ECO:0007669"/>
    <property type="project" value="InterPro"/>
</dbReference>
<reference evidence="8" key="2">
    <citation type="submission" date="2019-06" db="EMBL/GenBank/DDBJ databases">
        <title>Co-occurence of chitin degradation, pigmentation and bioactivity in marine Pseudoalteromonas.</title>
        <authorList>
            <person name="Sonnenschein E.C."/>
            <person name="Bech P.K."/>
        </authorList>
    </citation>
    <scope>NUCLEOTIDE SEQUENCE [LARGE SCALE GENOMIC DNA]</scope>
    <source>
        <strain evidence="8">S1607</strain>
    </source>
</reference>
<dbReference type="EMBL" id="PNEL01000047">
    <property type="protein sequence ID" value="TMN74907.1"/>
    <property type="molecule type" value="Genomic_DNA"/>
</dbReference>
<dbReference type="Proteomes" id="UP000305423">
    <property type="component" value="Unassembled WGS sequence"/>
</dbReference>
<protein>
    <recommendedName>
        <fullName evidence="1">chitinase</fullName>
        <ecNumber evidence="1">3.2.1.14</ecNumber>
    </recommendedName>
</protein>
<dbReference type="Pfam" id="PF00704">
    <property type="entry name" value="Glyco_hydro_18"/>
    <property type="match status" value="1"/>
</dbReference>
<comment type="similarity">
    <text evidence="5">Belongs to the glycosyl hydrolase 18 family.</text>
</comment>
<evidence type="ECO:0000256" key="3">
    <source>
        <dbReference type="ARBA" id="ARBA00023295"/>
    </source>
</evidence>
<evidence type="ECO:0000259" key="6">
    <source>
        <dbReference type="PROSITE" id="PS51910"/>
    </source>
</evidence>
<dbReference type="PANTHER" id="PTHR45708">
    <property type="entry name" value="ENDOCHITINASE"/>
    <property type="match status" value="1"/>
</dbReference>
<dbReference type="Gene3D" id="3.20.20.80">
    <property type="entry name" value="Glycosidases"/>
    <property type="match status" value="1"/>
</dbReference>
<proteinExistence type="inferred from homology"/>